<protein>
    <submittedName>
        <fullName evidence="1">(rape) hypothetical protein</fullName>
    </submittedName>
</protein>
<sequence length="103" mass="12256">MRCGSYVFTLIVFNECSSVVEARLLRFWEARNVKRGGELMSADLLFMEVNGTIIFVEITHVRCPPPPWLCEVEAEEEKKEGKKKTRKRKMKMNWCMERVIWRK</sequence>
<dbReference type="AlphaFoldDB" id="A0A816NWP6"/>
<name>A0A816NWP6_BRANA</name>
<proteinExistence type="predicted"/>
<dbReference type="Proteomes" id="UP001295469">
    <property type="component" value="Chromosome A09"/>
</dbReference>
<accession>A0A816NWP6</accession>
<gene>
    <name evidence="1" type="ORF">DARMORV10_A09P19730.1</name>
</gene>
<evidence type="ECO:0000313" key="1">
    <source>
        <dbReference type="EMBL" id="CAF2041115.1"/>
    </source>
</evidence>
<organism evidence="1">
    <name type="scientific">Brassica napus</name>
    <name type="common">Rape</name>
    <dbReference type="NCBI Taxonomy" id="3708"/>
    <lineage>
        <taxon>Eukaryota</taxon>
        <taxon>Viridiplantae</taxon>
        <taxon>Streptophyta</taxon>
        <taxon>Embryophyta</taxon>
        <taxon>Tracheophyta</taxon>
        <taxon>Spermatophyta</taxon>
        <taxon>Magnoliopsida</taxon>
        <taxon>eudicotyledons</taxon>
        <taxon>Gunneridae</taxon>
        <taxon>Pentapetalae</taxon>
        <taxon>rosids</taxon>
        <taxon>malvids</taxon>
        <taxon>Brassicales</taxon>
        <taxon>Brassicaceae</taxon>
        <taxon>Brassiceae</taxon>
        <taxon>Brassica</taxon>
    </lineage>
</organism>
<dbReference type="EMBL" id="HG994363">
    <property type="protein sequence ID" value="CAF2041115.1"/>
    <property type="molecule type" value="Genomic_DNA"/>
</dbReference>
<reference evidence="1" key="1">
    <citation type="submission" date="2021-01" db="EMBL/GenBank/DDBJ databases">
        <authorList>
            <consortium name="Genoscope - CEA"/>
            <person name="William W."/>
        </authorList>
    </citation>
    <scope>NUCLEOTIDE SEQUENCE</scope>
</reference>